<dbReference type="EMBL" id="SZQL01000043">
    <property type="protein sequence ID" value="TKK64141.1"/>
    <property type="molecule type" value="Genomic_DNA"/>
</dbReference>
<comment type="caution">
    <text evidence="1">The sequence shown here is derived from an EMBL/GenBank/DDBJ whole genome shotgun (WGS) entry which is preliminary data.</text>
</comment>
<name>A0A4U3KPW7_9BACT</name>
<dbReference type="AlphaFoldDB" id="A0A4U3KPW7"/>
<dbReference type="Proteomes" id="UP000305848">
    <property type="component" value="Unassembled WGS sequence"/>
</dbReference>
<accession>A0A4U3KPW7</accession>
<dbReference type="RefSeq" id="WP_137264214.1">
    <property type="nucleotide sequence ID" value="NZ_SZQL01000043.1"/>
</dbReference>
<organism evidence="1 2">
    <name type="scientific">Ilyomonas limi</name>
    <dbReference type="NCBI Taxonomy" id="2575867"/>
    <lineage>
        <taxon>Bacteria</taxon>
        <taxon>Pseudomonadati</taxon>
        <taxon>Bacteroidota</taxon>
        <taxon>Chitinophagia</taxon>
        <taxon>Chitinophagales</taxon>
        <taxon>Chitinophagaceae</taxon>
        <taxon>Ilyomonas</taxon>
    </lineage>
</organism>
<gene>
    <name evidence="1" type="ORF">FC093_23220</name>
</gene>
<evidence type="ECO:0000313" key="1">
    <source>
        <dbReference type="EMBL" id="TKK64141.1"/>
    </source>
</evidence>
<protein>
    <submittedName>
        <fullName evidence="1">Uncharacterized protein</fullName>
    </submittedName>
</protein>
<reference evidence="1 2" key="1">
    <citation type="submission" date="2019-05" db="EMBL/GenBank/DDBJ databases">
        <title>Panacibacter sp. strain 17mud1-8 Genome sequencing and assembly.</title>
        <authorList>
            <person name="Chhetri G."/>
        </authorList>
    </citation>
    <scope>NUCLEOTIDE SEQUENCE [LARGE SCALE GENOMIC DNA]</scope>
    <source>
        <strain evidence="1 2">17mud1-8</strain>
    </source>
</reference>
<sequence length="63" mass="6884">MYLTCPPYLLQQLPAYLLQQKTFSLQLLAIQSPYTGTITPVTVPAFATSVSLPCQSPVIRVDG</sequence>
<keyword evidence="2" id="KW-1185">Reference proteome</keyword>
<evidence type="ECO:0000313" key="2">
    <source>
        <dbReference type="Proteomes" id="UP000305848"/>
    </source>
</evidence>
<proteinExistence type="predicted"/>